<reference evidence="5" key="1">
    <citation type="submission" date="2015-07" db="EMBL/GenBank/DDBJ databases">
        <title>Nocardia seriolae U-1 whole genome shotgun sequence.</title>
        <authorList>
            <person name="Imajoh M."/>
            <person name="Fukumoto Y."/>
            <person name="Sukeda M."/>
            <person name="Yamane J."/>
            <person name="Yamasaki K."/>
            <person name="Shimizu M."/>
            <person name="Ohnishi K."/>
            <person name="Oshima S."/>
        </authorList>
    </citation>
    <scope>NUCLEOTIDE SEQUENCE [LARGE SCALE GENOMIC DNA]</scope>
    <source>
        <strain evidence="5">U-1</strain>
    </source>
</reference>
<organism evidence="4 5">
    <name type="scientific">Nocardia seriolae</name>
    <dbReference type="NCBI Taxonomy" id="37332"/>
    <lineage>
        <taxon>Bacteria</taxon>
        <taxon>Bacillati</taxon>
        <taxon>Actinomycetota</taxon>
        <taxon>Actinomycetes</taxon>
        <taxon>Mycobacteriales</taxon>
        <taxon>Nocardiaceae</taxon>
        <taxon>Nocardia</taxon>
    </lineage>
</organism>
<dbReference type="PANTHER" id="PTHR30540:SF79">
    <property type="entry name" value="LOW AFFINITY POTASSIUM TRANSPORT SYSTEM PROTEIN KUP"/>
    <property type="match status" value="1"/>
</dbReference>
<dbReference type="Pfam" id="PF02705">
    <property type="entry name" value="K_trans"/>
    <property type="match status" value="1"/>
</dbReference>
<feature type="transmembrane region" description="Helical" evidence="2">
    <location>
        <begin position="23"/>
        <end position="45"/>
    </location>
</feature>
<accession>A0ABC9YNS1</accession>
<keyword evidence="5" id="KW-1185">Reference proteome</keyword>
<dbReference type="InterPro" id="IPR003855">
    <property type="entry name" value="K+_transporter"/>
</dbReference>
<dbReference type="InterPro" id="IPR053951">
    <property type="entry name" value="K_trans_N"/>
</dbReference>
<evidence type="ECO:0000256" key="2">
    <source>
        <dbReference type="SAM" id="Phobius"/>
    </source>
</evidence>
<gene>
    <name evidence="4" type="ORF">NSK11_contig00012-0101</name>
</gene>
<dbReference type="EMBL" id="BBYQ01000012">
    <property type="protein sequence ID" value="GAP27066.1"/>
    <property type="molecule type" value="Genomic_DNA"/>
</dbReference>
<proteinExistence type="inferred from homology"/>
<evidence type="ECO:0000313" key="5">
    <source>
        <dbReference type="Proteomes" id="UP000037179"/>
    </source>
</evidence>
<dbReference type="AlphaFoldDB" id="A0ABC9YNS1"/>
<evidence type="ECO:0000256" key="1">
    <source>
        <dbReference type="ARBA" id="ARBA00007019"/>
    </source>
</evidence>
<keyword evidence="2" id="KW-1133">Transmembrane helix</keyword>
<name>A0ABC9YNS1_9NOCA</name>
<evidence type="ECO:0000313" key="4">
    <source>
        <dbReference type="EMBL" id="GAP27066.1"/>
    </source>
</evidence>
<reference evidence="4 5" key="2">
    <citation type="journal article" date="2016" name="Genome Announc.">
        <title>Draft Genome Sequence of Erythromycin- and Oxytetracycline-Sensitive Nocardia seriolae Strain U-1 (NBRC 110359).</title>
        <authorList>
            <person name="Imajoh M."/>
            <person name="Sukeda M."/>
            <person name="Shimizu M."/>
            <person name="Yamane J."/>
            <person name="Ohnishi K."/>
            <person name="Oshima S."/>
        </authorList>
    </citation>
    <scope>NUCLEOTIDE SEQUENCE [LARGE SCALE GENOMIC DNA]</scope>
    <source>
        <strain evidence="4 5">U-1</strain>
    </source>
</reference>
<dbReference type="Proteomes" id="UP000037179">
    <property type="component" value="Unassembled WGS sequence"/>
</dbReference>
<feature type="transmembrane region" description="Helical" evidence="2">
    <location>
        <begin position="75"/>
        <end position="96"/>
    </location>
</feature>
<comment type="similarity">
    <text evidence="1">Belongs to the HAK/KUP transporter (TC 2.A.72) family.</text>
</comment>
<feature type="domain" description="K+ potassium transporter integral membrane" evidence="3">
    <location>
        <begin position="1"/>
        <end position="98"/>
    </location>
</feature>
<dbReference type="PANTHER" id="PTHR30540">
    <property type="entry name" value="OSMOTIC STRESS POTASSIUM TRANSPORTER"/>
    <property type="match status" value="1"/>
</dbReference>
<keyword evidence="2" id="KW-0812">Transmembrane</keyword>
<evidence type="ECO:0000259" key="3">
    <source>
        <dbReference type="Pfam" id="PF02705"/>
    </source>
</evidence>
<sequence length="108" mass="11923">MYTLQTVFNPDDPHPVPVSRENIFGIVSLIFWSVMIIVTVTYVLLAMRADNDGEGGIMALITLLRRWTLPGGQRTALMLAALGIFGAALFLGDSMIPPRCRCSRRSRA</sequence>
<comment type="caution">
    <text evidence="4">The sequence shown here is derived from an EMBL/GenBank/DDBJ whole genome shotgun (WGS) entry which is preliminary data.</text>
</comment>
<protein>
    <submittedName>
        <fullName evidence="4">Potassium transporter</fullName>
    </submittedName>
</protein>
<keyword evidence="2" id="KW-0472">Membrane</keyword>